<dbReference type="PANTHER" id="PTHR48017">
    <property type="entry name" value="OS05G0424000 PROTEIN-RELATED"/>
    <property type="match status" value="1"/>
</dbReference>
<dbReference type="Pfam" id="PF01490">
    <property type="entry name" value="Aa_trans"/>
    <property type="match status" value="1"/>
</dbReference>
<feature type="transmembrane region" description="Helical" evidence="10">
    <location>
        <begin position="838"/>
        <end position="862"/>
    </location>
</feature>
<evidence type="ECO:0000313" key="14">
    <source>
        <dbReference type="Proteomes" id="UP000239649"/>
    </source>
</evidence>
<evidence type="ECO:0000256" key="1">
    <source>
        <dbReference type="ARBA" id="ARBA00004370"/>
    </source>
</evidence>
<dbReference type="InterPro" id="IPR013057">
    <property type="entry name" value="AA_transpt_TM"/>
</dbReference>
<keyword evidence="3" id="KW-0813">Transport</keyword>
<comment type="caution">
    <text evidence="13">The sequence shown here is derived from an EMBL/GenBank/DDBJ whole genome shotgun (WGS) entry which is preliminary data.</text>
</comment>
<feature type="compositionally biased region" description="Low complexity" evidence="9">
    <location>
        <begin position="176"/>
        <end position="187"/>
    </location>
</feature>
<dbReference type="AlphaFoldDB" id="A0A2P6V5A8"/>
<evidence type="ECO:0000256" key="8">
    <source>
        <dbReference type="ARBA" id="ARBA00023136"/>
    </source>
</evidence>
<keyword evidence="14" id="KW-1185">Reference proteome</keyword>
<keyword evidence="8 10" id="KW-0472">Membrane</keyword>
<name>A0A2P6V5A8_9CHLO</name>
<dbReference type="STRING" id="554055.A0A2P6V5A8"/>
<feature type="transmembrane region" description="Helical" evidence="10">
    <location>
        <begin position="883"/>
        <end position="916"/>
    </location>
</feature>
<evidence type="ECO:0000256" key="5">
    <source>
        <dbReference type="ARBA" id="ARBA00022692"/>
    </source>
</evidence>
<feature type="transmembrane region" description="Helical" evidence="10">
    <location>
        <begin position="560"/>
        <end position="583"/>
    </location>
</feature>
<proteinExistence type="predicted"/>
<evidence type="ECO:0000256" key="3">
    <source>
        <dbReference type="ARBA" id="ARBA00022448"/>
    </source>
</evidence>
<feature type="transmembrane region" description="Helical" evidence="10">
    <location>
        <begin position="794"/>
        <end position="818"/>
    </location>
</feature>
<evidence type="ECO:0000256" key="9">
    <source>
        <dbReference type="SAM" id="MobiDB-lite"/>
    </source>
</evidence>
<dbReference type="Pfam" id="PF04755">
    <property type="entry name" value="PAP_fibrillin"/>
    <property type="match status" value="1"/>
</dbReference>
<feature type="transmembrane region" description="Helical" evidence="10">
    <location>
        <begin position="752"/>
        <end position="773"/>
    </location>
</feature>
<evidence type="ECO:0000256" key="4">
    <source>
        <dbReference type="ARBA" id="ARBA00022640"/>
    </source>
</evidence>
<dbReference type="OrthoDB" id="40134at2759"/>
<evidence type="ECO:0000259" key="12">
    <source>
        <dbReference type="Pfam" id="PF04755"/>
    </source>
</evidence>
<keyword evidence="5 10" id="KW-0812">Transmembrane</keyword>
<feature type="domain" description="Amino acid transporter transmembrane" evidence="11">
    <location>
        <begin position="554"/>
        <end position="964"/>
    </location>
</feature>
<keyword evidence="7 10" id="KW-1133">Transmembrane helix</keyword>
<feature type="region of interest" description="Disordered" evidence="9">
    <location>
        <begin position="520"/>
        <end position="552"/>
    </location>
</feature>
<dbReference type="InterPro" id="IPR006843">
    <property type="entry name" value="PAP/fibrillin_dom"/>
</dbReference>
<organism evidence="13 14">
    <name type="scientific">Micractinium conductrix</name>
    <dbReference type="NCBI Taxonomy" id="554055"/>
    <lineage>
        <taxon>Eukaryota</taxon>
        <taxon>Viridiplantae</taxon>
        <taxon>Chlorophyta</taxon>
        <taxon>core chlorophytes</taxon>
        <taxon>Trebouxiophyceae</taxon>
        <taxon>Chlorellales</taxon>
        <taxon>Chlorellaceae</taxon>
        <taxon>Chlorella clade</taxon>
        <taxon>Micractinium</taxon>
    </lineage>
</organism>
<feature type="domain" description="Plastid lipid-associated protein/fibrillin conserved" evidence="12">
    <location>
        <begin position="308"/>
        <end position="511"/>
    </location>
</feature>
<keyword evidence="6" id="KW-0029">Amino-acid transport</keyword>
<evidence type="ECO:0000259" key="11">
    <source>
        <dbReference type="Pfam" id="PF01490"/>
    </source>
</evidence>
<reference evidence="13 14" key="1">
    <citation type="journal article" date="2018" name="Plant J.">
        <title>Genome sequences of Chlorella sorokiniana UTEX 1602 and Micractinium conductrix SAG 241.80: implications to maltose excretion by a green alga.</title>
        <authorList>
            <person name="Arriola M.B."/>
            <person name="Velmurugan N."/>
            <person name="Zhang Y."/>
            <person name="Plunkett M.H."/>
            <person name="Hondzo H."/>
            <person name="Barney B.M."/>
        </authorList>
    </citation>
    <scope>NUCLEOTIDE SEQUENCE [LARGE SCALE GENOMIC DNA]</scope>
    <source>
        <strain evidence="13 14">SAG 241.80</strain>
    </source>
</reference>
<evidence type="ECO:0000256" key="7">
    <source>
        <dbReference type="ARBA" id="ARBA00022989"/>
    </source>
</evidence>
<accession>A0A2P6V5A8</accession>
<feature type="transmembrane region" description="Helical" evidence="10">
    <location>
        <begin position="631"/>
        <end position="654"/>
    </location>
</feature>
<feature type="transmembrane region" description="Helical" evidence="10">
    <location>
        <begin position="939"/>
        <end position="960"/>
    </location>
</feature>
<evidence type="ECO:0000313" key="13">
    <source>
        <dbReference type="EMBL" id="PSC69281.1"/>
    </source>
</evidence>
<keyword evidence="4" id="KW-0934">Plastid</keyword>
<feature type="transmembrane region" description="Helical" evidence="10">
    <location>
        <begin position="706"/>
        <end position="732"/>
    </location>
</feature>
<dbReference type="Proteomes" id="UP000239649">
    <property type="component" value="Unassembled WGS sequence"/>
</dbReference>
<evidence type="ECO:0000256" key="2">
    <source>
        <dbReference type="ARBA" id="ARBA00004474"/>
    </source>
</evidence>
<dbReference type="EMBL" id="LHPF02000028">
    <property type="protein sequence ID" value="PSC69281.1"/>
    <property type="molecule type" value="Genomic_DNA"/>
</dbReference>
<protein>
    <submittedName>
        <fullName evidence="13">Amino acid permease 2 isoform C</fullName>
    </submittedName>
</protein>
<dbReference type="GO" id="GO:0016020">
    <property type="term" value="C:membrane"/>
    <property type="evidence" value="ECO:0007669"/>
    <property type="project" value="UniProtKB-SubCell"/>
</dbReference>
<feature type="region of interest" description="Disordered" evidence="9">
    <location>
        <begin position="174"/>
        <end position="202"/>
    </location>
</feature>
<feature type="compositionally biased region" description="Gly residues" evidence="9">
    <location>
        <begin position="188"/>
        <end position="199"/>
    </location>
</feature>
<sequence length="980" mass="103143">MAVVSGASNCLDLSTSLELLCHLADLARKGVLPGSDEQQEELLHVIHRHLAPALLDAELFDLVSALCSYAAVGVVHAGWAQELLQQASEVAEQELAAPSLESYNTLQLSSLLFACGQMASPPTDTMRAYAAALAGELVRACSGWEGAPYVRAAFSSTDFANLAEACAALWGEPTAGSQSGSRSSSGSGEIGSSGSGNGSGAHEAGIPAAVTTLLEVVAGEVRTELANKHSARSPWTPRDLVRLARGYAALPLHGRATTQMLDALASFCVQRIRSRHLNCVSRPADLTGLLQAYADLAHNSVTVPELLQAVGDQRGLVEEAQVAVEALSGGQELDFSLLEGRWLLVYTTASDVLPLVAPPRLPSPLQIGRIYQAFTGREGSGSVQNIIEARLAGPPGFADLDAGVTLVVDAGWEARTARSIALAFREAGVQDVVLSPGLQNLLASPILPRGWWNQQLLLAIKQLSLRVPLTTRLPTAASSQALPAGLNYMLTHLDDDMLIGRAQGNGGTFIFTREAAPLKDASREAPGMPVTASSDGGGAAQAPSPTGLDVPRRTGTTLTATAHIITAVIGAGVLALPNAVAMLGWVAGPLCIVLFGVLTQICSVLLAQCYITGGKINRTYSECVAACFGRWAVVAIGVLQHVNLLLVTLAYAISAPQSLQAIARSICRQKGSTSCFDNYNTWVGGRAIIFGASQLLMVQLPNVDSLWLCSLVGATMSFGYSAIAIGMSAALAGGSPQGTLGGATFPRASDKAFQVLNAIGAILFAFNFSIQLVEIQDTIQTHRPPGPVASMRRAITFSVCIMTALYVGVACSGYAAFGNTVSSSIMTAFTSPAWLVDVANIMVVVHLGPAYQICLQPTLMFLEDKVQRWQRNPEWNRGWLLRLWFRCTVVAAVTFLACLVPFFGVIVGLSGALSFWPTTVGFPVEGFIKTHHPPAGQRLWLRALSAATVLVTLAAVVGSVQQVVASWQTFGVFKGGETGR</sequence>
<evidence type="ECO:0000256" key="10">
    <source>
        <dbReference type="SAM" id="Phobius"/>
    </source>
</evidence>
<feature type="transmembrane region" description="Helical" evidence="10">
    <location>
        <begin position="590"/>
        <end position="611"/>
    </location>
</feature>
<evidence type="ECO:0000256" key="6">
    <source>
        <dbReference type="ARBA" id="ARBA00022970"/>
    </source>
</evidence>
<gene>
    <name evidence="13" type="ORF">C2E20_7186</name>
</gene>
<comment type="subcellular location">
    <subcellularLocation>
        <location evidence="1">Membrane</location>
    </subcellularLocation>
    <subcellularLocation>
        <location evidence="2">Plastid</location>
    </subcellularLocation>
</comment>
<dbReference type="GO" id="GO:0009536">
    <property type="term" value="C:plastid"/>
    <property type="evidence" value="ECO:0007669"/>
    <property type="project" value="UniProtKB-SubCell"/>
</dbReference>
<dbReference type="GO" id="GO:0006865">
    <property type="term" value="P:amino acid transport"/>
    <property type="evidence" value="ECO:0007669"/>
    <property type="project" value="UniProtKB-KW"/>
</dbReference>